<dbReference type="InterPro" id="IPR032160">
    <property type="entry name" value="DUF4996"/>
</dbReference>
<sequence>MKVNTNKFKQKLKDNKFLILVHRGSHGGNIIENTSDAVKVSILQHADMVEADISMSTDGDFFIFHDGGEKRLLDESRNINSLSTEEIQSKRYRNALGEIINKQVESFAYFYNHIDHDVFLNIDRSWNYWDTFLPELDKYTDMHEYFVLKSPVKREYLEKLNNHSIQYQYFPIVSNLKELEIINDYPNINIVGFEILEDTDNFEFIQSKEFVEYYKNDYMFLIDSIKLNDKTDLFGGLDDNMALLTGTDQSWDKILRFNVNAIQTDWPDILNEYRENLNS</sequence>
<dbReference type="CDD" id="cd08566">
    <property type="entry name" value="GDPD_AtGDE_like"/>
    <property type="match status" value="1"/>
</dbReference>
<proteinExistence type="predicted"/>
<dbReference type="PATRIC" id="fig|1423775.4.peg.1905"/>
<dbReference type="GO" id="GO:0006629">
    <property type="term" value="P:lipid metabolic process"/>
    <property type="evidence" value="ECO:0007669"/>
    <property type="project" value="InterPro"/>
</dbReference>
<dbReference type="InterPro" id="IPR017946">
    <property type="entry name" value="PLC-like_Pdiesterase_TIM-brl"/>
</dbReference>
<reference evidence="2 3" key="1">
    <citation type="journal article" date="2015" name="Genome Announc.">
        <title>Expanding the biotechnology potential of lactobacilli through comparative genomics of 213 strains and associated genera.</title>
        <authorList>
            <person name="Sun Z."/>
            <person name="Harris H.M."/>
            <person name="McCann A."/>
            <person name="Guo C."/>
            <person name="Argimon S."/>
            <person name="Zhang W."/>
            <person name="Yang X."/>
            <person name="Jeffery I.B."/>
            <person name="Cooney J.C."/>
            <person name="Kagawa T.F."/>
            <person name="Liu W."/>
            <person name="Song Y."/>
            <person name="Salvetti E."/>
            <person name="Wrobel A."/>
            <person name="Rasinkangas P."/>
            <person name="Parkhill J."/>
            <person name="Rea M.C."/>
            <person name="O'Sullivan O."/>
            <person name="Ritari J."/>
            <person name="Douillard F.P."/>
            <person name="Paul Ross R."/>
            <person name="Yang R."/>
            <person name="Briner A.E."/>
            <person name="Felis G.E."/>
            <person name="de Vos W.M."/>
            <person name="Barrangou R."/>
            <person name="Klaenhammer T.R."/>
            <person name="Caufield P.W."/>
            <person name="Cui Y."/>
            <person name="Zhang H."/>
            <person name="O'Toole P.W."/>
        </authorList>
    </citation>
    <scope>NUCLEOTIDE SEQUENCE [LARGE SCALE GENOMIC DNA]</scope>
    <source>
        <strain evidence="2 3">DSM 19682</strain>
    </source>
</reference>
<dbReference type="EMBL" id="AZDZ01000003">
    <property type="protein sequence ID" value="KRK80446.1"/>
    <property type="molecule type" value="Genomic_DNA"/>
</dbReference>
<dbReference type="Pfam" id="PF03009">
    <property type="entry name" value="GDPD"/>
    <property type="match status" value="1"/>
</dbReference>
<feature type="domain" description="GP-PDE" evidence="1">
    <location>
        <begin position="17"/>
        <end position="274"/>
    </location>
</feature>
<dbReference type="Gene3D" id="3.20.20.190">
    <property type="entry name" value="Phosphatidylinositol (PI) phosphodiesterase"/>
    <property type="match status" value="1"/>
</dbReference>
<dbReference type="OrthoDB" id="1854250at2"/>
<evidence type="ECO:0000313" key="2">
    <source>
        <dbReference type="EMBL" id="KRK80446.1"/>
    </source>
</evidence>
<dbReference type="Proteomes" id="UP000051248">
    <property type="component" value="Unassembled WGS sequence"/>
</dbReference>
<organism evidence="2 3">
    <name type="scientific">Companilactobacillus nodensis DSM 19682 = JCM 14932 = NBRC 107160</name>
    <dbReference type="NCBI Taxonomy" id="1423775"/>
    <lineage>
        <taxon>Bacteria</taxon>
        <taxon>Bacillati</taxon>
        <taxon>Bacillota</taxon>
        <taxon>Bacilli</taxon>
        <taxon>Lactobacillales</taxon>
        <taxon>Lactobacillaceae</taxon>
        <taxon>Companilactobacillus</taxon>
    </lineage>
</organism>
<dbReference type="STRING" id="1423775.FD03_GL001867"/>
<dbReference type="AlphaFoldDB" id="A0A0R1K9T0"/>
<dbReference type="PANTHER" id="PTHR46211">
    <property type="entry name" value="GLYCEROPHOSPHORYL DIESTER PHOSPHODIESTERASE"/>
    <property type="match status" value="1"/>
</dbReference>
<keyword evidence="3" id="KW-1185">Reference proteome</keyword>
<accession>A0A0R1K9T0</accession>
<dbReference type="SUPFAM" id="SSF51695">
    <property type="entry name" value="PLC-like phosphodiesterases"/>
    <property type="match status" value="1"/>
</dbReference>
<evidence type="ECO:0000313" key="3">
    <source>
        <dbReference type="Proteomes" id="UP000051248"/>
    </source>
</evidence>
<protein>
    <recommendedName>
        <fullName evidence="1">GP-PDE domain-containing protein</fullName>
    </recommendedName>
</protein>
<dbReference type="PANTHER" id="PTHR46211:SF1">
    <property type="entry name" value="GLYCEROPHOSPHODIESTER PHOSPHODIESTERASE, CYTOPLASMIC"/>
    <property type="match status" value="1"/>
</dbReference>
<comment type="caution">
    <text evidence="2">The sequence shown here is derived from an EMBL/GenBank/DDBJ whole genome shotgun (WGS) entry which is preliminary data.</text>
</comment>
<dbReference type="InterPro" id="IPR030395">
    <property type="entry name" value="GP_PDE_dom"/>
</dbReference>
<dbReference type="GO" id="GO:0008081">
    <property type="term" value="F:phosphoric diester hydrolase activity"/>
    <property type="evidence" value="ECO:0007669"/>
    <property type="project" value="InterPro"/>
</dbReference>
<dbReference type="eggNOG" id="COG0584">
    <property type="taxonomic scope" value="Bacteria"/>
</dbReference>
<dbReference type="PROSITE" id="PS51704">
    <property type="entry name" value="GP_PDE"/>
    <property type="match status" value="1"/>
</dbReference>
<dbReference type="Pfam" id="PF16387">
    <property type="entry name" value="DUF4996"/>
    <property type="match status" value="1"/>
</dbReference>
<gene>
    <name evidence="2" type="ORF">FD03_GL001867</name>
</gene>
<name>A0A0R1K9T0_9LACO</name>
<evidence type="ECO:0000259" key="1">
    <source>
        <dbReference type="PROSITE" id="PS51704"/>
    </source>
</evidence>
<dbReference type="RefSeq" id="WP_025024501.1">
    <property type="nucleotide sequence ID" value="NZ_AZDZ01000003.1"/>
</dbReference>